<dbReference type="InterPro" id="IPR006935">
    <property type="entry name" value="Helicase/UvrB_N"/>
</dbReference>
<dbReference type="EMBL" id="LAZR01021301">
    <property type="protein sequence ID" value="KKL85805.1"/>
    <property type="molecule type" value="Genomic_DNA"/>
</dbReference>
<name>A0A0F9HVZ3_9ZZZZ</name>
<dbReference type="PANTHER" id="PTHR47396:SF1">
    <property type="entry name" value="ATP-DEPENDENT HELICASE IRC3-RELATED"/>
    <property type="match status" value="1"/>
</dbReference>
<dbReference type="InterPro" id="IPR027417">
    <property type="entry name" value="P-loop_NTPase"/>
</dbReference>
<accession>A0A0F9HVZ3</accession>
<dbReference type="GO" id="GO:0003677">
    <property type="term" value="F:DNA binding"/>
    <property type="evidence" value="ECO:0007669"/>
    <property type="project" value="InterPro"/>
</dbReference>
<dbReference type="PANTHER" id="PTHR47396">
    <property type="entry name" value="TYPE I RESTRICTION ENZYME ECOKI R PROTEIN"/>
    <property type="match status" value="1"/>
</dbReference>
<sequence length="463" mass="52485">MSIQNLVHPFVTKAQLLGLFNSVSSFKALVDTINKKALEQYPLSKDEENNDDNGGDRNTFKGDAFEMFGEYLIKQFDTDERISIYDYCPNDGKDMGVDGLGIGDDGNPAVVQFKFRANMNEPLTYRDLATFGNDSLANHGIISRSEARRENELMERLISKEKITEDDAKEEGYPFKDSMHNMLVIATTLEVYYTMGEVNRGSRFLGYNHIRKLTQGKPQFWRDFKESIKTSAKRPGKRVCRTLKQHQVDAVDKIKQFFVSDFDRAQIIVPTGGGKTTIEHEAIDELIRMRGNGGVYVVVAPRIALVQQILREFWSIKKSDASWEPICICSGRHEVKEFYEGEEYGDLKPTTALSEIKKAVEKTNDGTNVILFVTNHSVLKIGKVLKELKREAELIVGDEAHNFTADNFQKALDVLKLPTRKWLFFTATRKVDHSGKGKGMNNVNRFGHVIYQISPAKLIQSGM</sequence>
<organism evidence="2">
    <name type="scientific">marine sediment metagenome</name>
    <dbReference type="NCBI Taxonomy" id="412755"/>
    <lineage>
        <taxon>unclassified sequences</taxon>
        <taxon>metagenomes</taxon>
        <taxon>ecological metagenomes</taxon>
    </lineage>
</organism>
<dbReference type="Pfam" id="PF04851">
    <property type="entry name" value="ResIII"/>
    <property type="match status" value="1"/>
</dbReference>
<gene>
    <name evidence="2" type="ORF">LCGC14_1951070</name>
</gene>
<protein>
    <recommendedName>
        <fullName evidence="1">Helicase ATP-binding domain-containing protein</fullName>
    </recommendedName>
</protein>
<comment type="caution">
    <text evidence="2">The sequence shown here is derived from an EMBL/GenBank/DDBJ whole genome shotgun (WGS) entry which is preliminary data.</text>
</comment>
<reference evidence="2" key="1">
    <citation type="journal article" date="2015" name="Nature">
        <title>Complex archaea that bridge the gap between prokaryotes and eukaryotes.</title>
        <authorList>
            <person name="Spang A."/>
            <person name="Saw J.H."/>
            <person name="Jorgensen S.L."/>
            <person name="Zaremba-Niedzwiedzka K."/>
            <person name="Martijn J."/>
            <person name="Lind A.E."/>
            <person name="van Eijk R."/>
            <person name="Schleper C."/>
            <person name="Guy L."/>
            <person name="Ettema T.J."/>
        </authorList>
    </citation>
    <scope>NUCLEOTIDE SEQUENCE</scope>
</reference>
<dbReference type="AlphaFoldDB" id="A0A0F9HVZ3"/>
<evidence type="ECO:0000313" key="2">
    <source>
        <dbReference type="EMBL" id="KKL85805.1"/>
    </source>
</evidence>
<evidence type="ECO:0000259" key="1">
    <source>
        <dbReference type="PROSITE" id="PS51192"/>
    </source>
</evidence>
<dbReference type="PROSITE" id="PS51192">
    <property type="entry name" value="HELICASE_ATP_BIND_1"/>
    <property type="match status" value="1"/>
</dbReference>
<dbReference type="InterPro" id="IPR050742">
    <property type="entry name" value="Helicase_Restrict-Modif_Enz"/>
</dbReference>
<feature type="domain" description="Helicase ATP-binding" evidence="1">
    <location>
        <begin position="256"/>
        <end position="428"/>
    </location>
</feature>
<dbReference type="GO" id="GO:0016787">
    <property type="term" value="F:hydrolase activity"/>
    <property type="evidence" value="ECO:0007669"/>
    <property type="project" value="InterPro"/>
</dbReference>
<dbReference type="GO" id="GO:0005524">
    <property type="term" value="F:ATP binding"/>
    <property type="evidence" value="ECO:0007669"/>
    <property type="project" value="InterPro"/>
</dbReference>
<dbReference type="SMART" id="SM00487">
    <property type="entry name" value="DEXDc"/>
    <property type="match status" value="1"/>
</dbReference>
<proteinExistence type="predicted"/>
<dbReference type="Gene3D" id="3.40.50.300">
    <property type="entry name" value="P-loop containing nucleotide triphosphate hydrolases"/>
    <property type="match status" value="1"/>
</dbReference>
<dbReference type="SUPFAM" id="SSF52540">
    <property type="entry name" value="P-loop containing nucleoside triphosphate hydrolases"/>
    <property type="match status" value="1"/>
</dbReference>
<feature type="non-terminal residue" evidence="2">
    <location>
        <position position="463"/>
    </location>
</feature>
<dbReference type="GO" id="GO:0005829">
    <property type="term" value="C:cytosol"/>
    <property type="evidence" value="ECO:0007669"/>
    <property type="project" value="TreeGrafter"/>
</dbReference>
<dbReference type="InterPro" id="IPR014001">
    <property type="entry name" value="Helicase_ATP-bd"/>
</dbReference>